<feature type="non-terminal residue" evidence="1">
    <location>
        <position position="59"/>
    </location>
</feature>
<evidence type="ECO:0000313" key="2">
    <source>
        <dbReference type="Proteomes" id="UP000054359"/>
    </source>
</evidence>
<evidence type="ECO:0000313" key="1">
    <source>
        <dbReference type="EMBL" id="KFM58165.1"/>
    </source>
</evidence>
<sequence>MYYFSLFYCSCKFFTQGKVCDFTEYKDKTQNVSQMSALWPIFNNQTLKNLNNITRYKNL</sequence>
<dbReference type="AlphaFoldDB" id="A0A087SZ76"/>
<organism evidence="1 2">
    <name type="scientific">Stegodyphus mimosarum</name>
    <name type="common">African social velvet spider</name>
    <dbReference type="NCBI Taxonomy" id="407821"/>
    <lineage>
        <taxon>Eukaryota</taxon>
        <taxon>Metazoa</taxon>
        <taxon>Ecdysozoa</taxon>
        <taxon>Arthropoda</taxon>
        <taxon>Chelicerata</taxon>
        <taxon>Arachnida</taxon>
        <taxon>Araneae</taxon>
        <taxon>Araneomorphae</taxon>
        <taxon>Entelegynae</taxon>
        <taxon>Eresoidea</taxon>
        <taxon>Eresidae</taxon>
        <taxon>Stegodyphus</taxon>
    </lineage>
</organism>
<accession>A0A087SZ76</accession>
<dbReference type="EMBL" id="KK112637">
    <property type="protein sequence ID" value="KFM58165.1"/>
    <property type="molecule type" value="Genomic_DNA"/>
</dbReference>
<dbReference type="Proteomes" id="UP000054359">
    <property type="component" value="Unassembled WGS sequence"/>
</dbReference>
<protein>
    <submittedName>
        <fullName evidence="1">Uncharacterized protein</fullName>
    </submittedName>
</protein>
<keyword evidence="2" id="KW-1185">Reference proteome</keyword>
<name>A0A087SZ76_STEMI</name>
<reference evidence="1 2" key="1">
    <citation type="submission" date="2013-11" db="EMBL/GenBank/DDBJ databases">
        <title>Genome sequencing of Stegodyphus mimosarum.</title>
        <authorList>
            <person name="Bechsgaard J."/>
        </authorList>
    </citation>
    <scope>NUCLEOTIDE SEQUENCE [LARGE SCALE GENOMIC DNA]</scope>
</reference>
<gene>
    <name evidence="1" type="ORF">X975_04417</name>
</gene>
<proteinExistence type="predicted"/>